<dbReference type="InterPro" id="IPR041246">
    <property type="entry name" value="Bact_MG10"/>
</dbReference>
<dbReference type="SMART" id="SM01359">
    <property type="entry name" value="A2M_N_2"/>
    <property type="match status" value="1"/>
</dbReference>
<dbReference type="InterPro" id="IPR021868">
    <property type="entry name" value="Alpha_2_Macroglob_MG3"/>
</dbReference>
<dbReference type="SMART" id="SM01419">
    <property type="entry name" value="Thiol-ester_cl"/>
    <property type="match status" value="1"/>
</dbReference>
<evidence type="ECO:0000259" key="8">
    <source>
        <dbReference type="SMART" id="SM01360"/>
    </source>
</evidence>
<gene>
    <name evidence="9" type="ORF">FGK63_12270</name>
</gene>
<dbReference type="Pfam" id="PF17972">
    <property type="entry name" value="bMG5"/>
    <property type="match status" value="1"/>
</dbReference>
<dbReference type="SMART" id="SM00223">
    <property type="entry name" value="APPLE"/>
    <property type="match status" value="1"/>
</dbReference>
<comment type="similarity">
    <text evidence="1">Belongs to the protease inhibitor I39 (alpha-2-macroglobulin) family. Bacterial alpha-2-macroglobulin subfamily.</text>
</comment>
<dbReference type="InterPro" id="IPR001599">
    <property type="entry name" value="Macroglobln_a2"/>
</dbReference>
<dbReference type="InterPro" id="IPR051802">
    <property type="entry name" value="YfhM-like"/>
</dbReference>
<dbReference type="Pfam" id="PF17962">
    <property type="entry name" value="bMG6"/>
    <property type="match status" value="1"/>
</dbReference>
<sequence length="1808" mass="192564">MRRIVFLTASVICSFLVAAVGLQAQAGTSEFRYVVTRDADFYGSDLDALFDTDLPSCVRACSANGNCAAFTYNTRSRACFPKSGVNRQEPYVGAISARKVMTDPQVLSLTEARAVELAFLGQPDLDRARLQARDLGLRHSGGGQELDAVLGAARAAATAEQAMGWTGTAVSISDRADLWTEYARLLLEIPAEDRSRQRDYQARALAAAVNGYLRSGTPAAQATALEIMARALERDERGRDMIAALRLAAELQPRQDILAALDSAVAKYGFRITGSTVESDAAAPRICAEFSEPLVKAGIDYEPFVQLPEPQMVVQAQGSQLCVDGVEHGKRYRLTFRAGLPAASGETLLGDVELTHYVRDRAPSVRFPGRAYVLPKSADAALPVETVNLTRLDLTLRRISDRNLLRAVQDGFFGRPLNHWQDQQFSNEIAQDVWSGTAEVPSELNRDMTARLPIGAAIAEQPAGIYALTARAPGADPYDDPGATQWFVLSDLGISSVAGTDGLHVAIRGLGDAAPRAGVEVSLISRANAVIARAETDAQGQVRFDPGLTRGTGSAAAALILAAAGDSDFSFLSLTDPAFDLSDRGVEGRTPAGPVDVFLTTDRGAYRAGETIHVTALARDGEASAIDGLPLTAILSRPDGVEYRRIVSDGGVAGGHVFSLPVAADVPRGTWRIEIKSDPEGPALAGQTVLVEDFLPERIDFDLRLPGAPLRPGDSSPLRIEARYLFGAPGSDLSVDGQVVLRPAEAVDGYQGYRFGRYDDAPSAQSSQFGGERTDAQGNATVPVEIPMSETVGKPLEATVIARLADGSARPVERRLTAPVLPSAPIIGIKPQFQDVVSEGSEAGFMIIGLSPDLTPVPMQVRWTLNRIETRYQWYQLYGDWNWEPVTRRTRVATGEAGLDAAPLALSQPVDWGRYELVVERIDGPYAAAALDFHAGWYQAADASATPDRLEMSLDRASYRPGDTAQLRIVSRMAGIARIDVLSNKLISRRMIEVPEGETVIPLEVTGDWGAGAYVAATVIRPMDVTAGQNPARALGIAHAAVEPGDRRLSVSIAVPEVARPRGVEKARIRVENAGDGEKVWLTLAAVDQGILNLTGFESPDPEGHYFGQRRLGVELRDVYGRLIDGMNGAMGVVRSGGDNDGGMRMQSPPPTQDLMAVFSGPVELDADGEVEIDVSLPAFNGTVRLMAVAWSRRAVGQAEAEMVVRDPVVVTASLPRFLAPGDDSRILLEVVHADGPAGAMALALDAPAELELGAVPSTFTLENGGKAVFEIPVRANALGDPAIDLVLTTPLGQTLKQRLTLPVRANDPVVAQTRRFSLGAGDSFLFSSDVFQGLRPGSGKAILSAGPLARFDAPGLLDTLDRYPYGCTEQVASQALPLLYLSSVAQAAGLGDGPDVDARIAASIRRVLARQASNGSFGLWQAESGDFWLDAYVGDFLSRARAQGHAVPDRAFAQAMDNLRNRINYAPDFDEGGEDIAYALMVLAREGAASMGDLRYYADVKGQAFATPLAAAQLGAALAAYGDQTRADAMFARAARMVAGQSDRDTALWRADYGTALRDAAGLLTLAAEAGSAAVDRDALSARIGSATGPLSTQEAAWSLLAAHALISTPETSGLRVNGAPVTGPFVQVLEGDAPEVLNITAADDQSTDITLTVTGVPEVAPKAGGAGYAITRQYYSMEGEPMQRRDFAVGERFVTVLTVDPFEDGGARLMVDDPLPAGIEIDNPSLLRSGDVRSLDWLDLSEASHAEFRADRFLAAVDLRGSDRVTLAYVARAVTPGTFHHPAASVEDMYRPSFRARTATGQVVVR</sequence>
<dbReference type="Pfam" id="PF21142">
    <property type="entry name" value="A2M_bMG2"/>
    <property type="match status" value="1"/>
</dbReference>
<feature type="domain" description="Alpha-2-macroglobulin bait region" evidence="7">
    <location>
        <begin position="950"/>
        <end position="1094"/>
    </location>
</feature>
<evidence type="ECO:0000256" key="2">
    <source>
        <dbReference type="ARBA" id="ARBA00022729"/>
    </source>
</evidence>
<dbReference type="PIRSF" id="PIRSF038980">
    <property type="entry name" value="A2M_bac"/>
    <property type="match status" value="1"/>
</dbReference>
<dbReference type="CDD" id="cd01100">
    <property type="entry name" value="APPLE_Factor_XI_like"/>
    <property type="match status" value="1"/>
</dbReference>
<evidence type="ECO:0000256" key="3">
    <source>
        <dbReference type="ARBA" id="ARBA00022737"/>
    </source>
</evidence>
<dbReference type="InterPro" id="IPR011626">
    <property type="entry name" value="Alpha-macroglobulin_TED"/>
</dbReference>
<dbReference type="Gene3D" id="3.50.4.10">
    <property type="entry name" value="Hepatocyte Growth Factor"/>
    <property type="match status" value="1"/>
</dbReference>
<dbReference type="InterPro" id="IPR011625">
    <property type="entry name" value="A2M_N_BRD"/>
</dbReference>
<dbReference type="InterPro" id="IPR041462">
    <property type="entry name" value="Bact_A2M_MG6"/>
</dbReference>
<evidence type="ECO:0000256" key="4">
    <source>
        <dbReference type="ARBA" id="ARBA00023157"/>
    </source>
</evidence>
<dbReference type="EMBL" id="VCPD01000004">
    <property type="protein sequence ID" value="TMV06890.1"/>
    <property type="molecule type" value="Genomic_DNA"/>
</dbReference>
<dbReference type="Pfam" id="PF17973">
    <property type="entry name" value="bMG10"/>
    <property type="match status" value="1"/>
</dbReference>
<dbReference type="PANTHER" id="PTHR40094">
    <property type="entry name" value="ALPHA-2-MACROGLOBULIN HOMOLOG"/>
    <property type="match status" value="1"/>
</dbReference>
<keyword evidence="4" id="KW-1015">Disulfide bond</keyword>
<evidence type="ECO:0000256" key="1">
    <source>
        <dbReference type="ARBA" id="ARBA00010556"/>
    </source>
</evidence>
<accession>A0ABY2WWJ9</accession>
<dbReference type="InterPro" id="IPR003609">
    <property type="entry name" value="Pan_app"/>
</dbReference>
<reference evidence="9 10" key="1">
    <citation type="submission" date="2019-05" db="EMBL/GenBank/DDBJ databases">
        <title>Ruegeria sp. nov., isolated from tidal flat.</title>
        <authorList>
            <person name="Kim W."/>
        </authorList>
    </citation>
    <scope>NUCLEOTIDE SEQUENCE [LARGE SCALE GENOMIC DNA]</scope>
    <source>
        <strain evidence="9 10">CAU 1488</strain>
    </source>
</reference>
<dbReference type="InterPro" id="IPR002890">
    <property type="entry name" value="MG2"/>
</dbReference>
<evidence type="ECO:0000256" key="5">
    <source>
        <dbReference type="SAM" id="SignalP"/>
    </source>
</evidence>
<dbReference type="PANTHER" id="PTHR40094:SF1">
    <property type="entry name" value="UBIQUITIN DOMAIN-CONTAINING PROTEIN"/>
    <property type="match status" value="1"/>
</dbReference>
<organism evidence="9 10">
    <name type="scientific">Ruegeria sediminis</name>
    <dbReference type="NCBI Taxonomy" id="2583820"/>
    <lineage>
        <taxon>Bacteria</taxon>
        <taxon>Pseudomonadati</taxon>
        <taxon>Pseudomonadota</taxon>
        <taxon>Alphaproteobacteria</taxon>
        <taxon>Rhodobacterales</taxon>
        <taxon>Roseobacteraceae</taxon>
        <taxon>Ruegeria</taxon>
    </lineage>
</organism>
<dbReference type="InterPro" id="IPR049120">
    <property type="entry name" value="A2M_bMG2"/>
</dbReference>
<feature type="domain" description="Apple" evidence="6">
    <location>
        <begin position="35"/>
        <end position="97"/>
    </location>
</feature>
<dbReference type="SUPFAM" id="SSF48239">
    <property type="entry name" value="Terpenoid cyclases/Protein prenyltransferases"/>
    <property type="match status" value="1"/>
</dbReference>
<feature type="chain" id="PRO_5045503385" evidence="5">
    <location>
        <begin position="27"/>
        <end position="1808"/>
    </location>
</feature>
<dbReference type="SMART" id="SM01360">
    <property type="entry name" value="A2M"/>
    <property type="match status" value="1"/>
</dbReference>
<comment type="caution">
    <text evidence="9">The sequence shown here is derived from an EMBL/GenBank/DDBJ whole genome shotgun (WGS) entry which is preliminary data.</text>
</comment>
<dbReference type="CDD" id="cd02891">
    <property type="entry name" value="A2M_like"/>
    <property type="match status" value="1"/>
</dbReference>
<dbReference type="Pfam" id="PF07703">
    <property type="entry name" value="A2M_BRD"/>
    <property type="match status" value="1"/>
</dbReference>
<dbReference type="RefSeq" id="WP_138842621.1">
    <property type="nucleotide sequence ID" value="NZ_VCPD01000004.1"/>
</dbReference>
<protein>
    <submittedName>
        <fullName evidence="9">Alpha-2-macroglobulin family protein</fullName>
    </submittedName>
</protein>
<dbReference type="InterPro" id="IPR047565">
    <property type="entry name" value="Alpha-macroglob_thiol-ester_cl"/>
</dbReference>
<dbReference type="Pfam" id="PF01835">
    <property type="entry name" value="MG2"/>
    <property type="match status" value="1"/>
</dbReference>
<dbReference type="Proteomes" id="UP001193035">
    <property type="component" value="Unassembled WGS sequence"/>
</dbReference>
<feature type="domain" description="Alpha-2-macroglobulin" evidence="8">
    <location>
        <begin position="1157"/>
        <end position="1245"/>
    </location>
</feature>
<feature type="signal peptide" evidence="5">
    <location>
        <begin position="1"/>
        <end position="26"/>
    </location>
</feature>
<dbReference type="InterPro" id="IPR041203">
    <property type="entry name" value="Bact_A2M_MG5"/>
</dbReference>
<proteinExistence type="inferred from homology"/>
<dbReference type="InterPro" id="IPR008930">
    <property type="entry name" value="Terpenoid_cyclase/PrenylTrfase"/>
</dbReference>
<dbReference type="Gene3D" id="2.60.40.1930">
    <property type="match status" value="1"/>
</dbReference>
<evidence type="ECO:0000313" key="9">
    <source>
        <dbReference type="EMBL" id="TMV06890.1"/>
    </source>
</evidence>
<dbReference type="Pfam" id="PF07678">
    <property type="entry name" value="TED_complement"/>
    <property type="match status" value="1"/>
</dbReference>
<evidence type="ECO:0000259" key="6">
    <source>
        <dbReference type="SMART" id="SM00223"/>
    </source>
</evidence>
<name>A0ABY2WWJ9_9RHOB</name>
<evidence type="ECO:0000313" key="10">
    <source>
        <dbReference type="Proteomes" id="UP001193035"/>
    </source>
</evidence>
<dbReference type="Pfam" id="PF11974">
    <property type="entry name" value="bMG3"/>
    <property type="match status" value="1"/>
</dbReference>
<dbReference type="Pfam" id="PF00207">
    <property type="entry name" value="A2M"/>
    <property type="match status" value="1"/>
</dbReference>
<evidence type="ECO:0000259" key="7">
    <source>
        <dbReference type="SMART" id="SM01359"/>
    </source>
</evidence>
<dbReference type="Pfam" id="PF00024">
    <property type="entry name" value="PAN_1"/>
    <property type="match status" value="1"/>
</dbReference>
<dbReference type="InterPro" id="IPR000177">
    <property type="entry name" value="Apple"/>
</dbReference>
<keyword evidence="10" id="KW-1185">Reference proteome</keyword>
<dbReference type="Gene3D" id="1.50.10.20">
    <property type="match status" value="1"/>
</dbReference>
<keyword evidence="3" id="KW-0677">Repeat</keyword>
<dbReference type="InterPro" id="IPR026284">
    <property type="entry name" value="A2MG_proteobact"/>
</dbReference>
<keyword evidence="2 5" id="KW-0732">Signal</keyword>